<accession>A0A382U8R3</accession>
<dbReference type="GO" id="GO:0005829">
    <property type="term" value="C:cytosol"/>
    <property type="evidence" value="ECO:0007669"/>
    <property type="project" value="TreeGrafter"/>
</dbReference>
<evidence type="ECO:0000256" key="7">
    <source>
        <dbReference type="ARBA" id="ARBA00035633"/>
    </source>
</evidence>
<comment type="cofactor">
    <cofactor evidence="1">
        <name>pyridoxal 5'-phosphate</name>
        <dbReference type="ChEBI" id="CHEBI:597326"/>
    </cofactor>
</comment>
<evidence type="ECO:0000256" key="6">
    <source>
        <dbReference type="ARBA" id="ARBA00023239"/>
    </source>
</evidence>
<evidence type="ECO:0000256" key="8">
    <source>
        <dbReference type="ARBA" id="ARBA00035676"/>
    </source>
</evidence>
<dbReference type="EC" id="4.1.3.38" evidence="8"/>
<evidence type="ECO:0000256" key="5">
    <source>
        <dbReference type="ARBA" id="ARBA00022909"/>
    </source>
</evidence>
<dbReference type="InterPro" id="IPR036038">
    <property type="entry name" value="Aminotransferase-like"/>
</dbReference>
<evidence type="ECO:0000256" key="9">
    <source>
        <dbReference type="ARBA" id="ARBA00049529"/>
    </source>
</evidence>
<dbReference type="InterPro" id="IPR043132">
    <property type="entry name" value="BCAT-like_C"/>
</dbReference>
<dbReference type="InterPro" id="IPR017824">
    <property type="entry name" value="Aminodeoxychorismate_lyase_IV"/>
</dbReference>
<dbReference type="GO" id="GO:0030170">
    <property type="term" value="F:pyridoxal phosphate binding"/>
    <property type="evidence" value="ECO:0007669"/>
    <property type="project" value="InterPro"/>
</dbReference>
<dbReference type="InterPro" id="IPR001544">
    <property type="entry name" value="Aminotrans_IV"/>
</dbReference>
<comment type="subunit">
    <text evidence="3">Homodimer.</text>
</comment>
<dbReference type="Gene3D" id="3.20.10.10">
    <property type="entry name" value="D-amino Acid Aminotransferase, subunit A, domain 2"/>
    <property type="match status" value="1"/>
</dbReference>
<dbReference type="Pfam" id="PF01063">
    <property type="entry name" value="Aminotran_4"/>
    <property type="match status" value="1"/>
</dbReference>
<keyword evidence="5" id="KW-0289">Folate biosynthesis</keyword>
<dbReference type="InterPro" id="IPR043131">
    <property type="entry name" value="BCAT-like_N"/>
</dbReference>
<dbReference type="Gene3D" id="3.30.470.10">
    <property type="match status" value="1"/>
</dbReference>
<organism evidence="10">
    <name type="scientific">marine metagenome</name>
    <dbReference type="NCBI Taxonomy" id="408172"/>
    <lineage>
        <taxon>unclassified sequences</taxon>
        <taxon>metagenomes</taxon>
        <taxon>ecological metagenomes</taxon>
    </lineage>
</organism>
<dbReference type="EMBL" id="UINC01142013">
    <property type="protein sequence ID" value="SVD30088.1"/>
    <property type="molecule type" value="Genomic_DNA"/>
</dbReference>
<evidence type="ECO:0000256" key="1">
    <source>
        <dbReference type="ARBA" id="ARBA00001933"/>
    </source>
</evidence>
<proteinExistence type="inferred from homology"/>
<dbReference type="GO" id="GO:0046656">
    <property type="term" value="P:folic acid biosynthetic process"/>
    <property type="evidence" value="ECO:0007669"/>
    <property type="project" value="UniProtKB-KW"/>
</dbReference>
<dbReference type="AlphaFoldDB" id="A0A382U8R3"/>
<protein>
    <recommendedName>
        <fullName evidence="8">aminodeoxychorismate lyase</fullName>
        <ecNumber evidence="8">4.1.3.38</ecNumber>
    </recommendedName>
</protein>
<comment type="similarity">
    <text evidence="2">Belongs to the class-IV pyridoxal-phosphate-dependent aminotransferase family.</text>
</comment>
<comment type="pathway">
    <text evidence="7">Cofactor biosynthesis; tetrahydrofolate biosynthesis; 4-aminobenzoate from chorismate: step 2/2.</text>
</comment>
<dbReference type="FunFam" id="3.20.10.10:FF:000002">
    <property type="entry name" value="D-alanine aminotransferase"/>
    <property type="match status" value="1"/>
</dbReference>
<reference evidence="10" key="1">
    <citation type="submission" date="2018-05" db="EMBL/GenBank/DDBJ databases">
        <authorList>
            <person name="Lanie J.A."/>
            <person name="Ng W.-L."/>
            <person name="Kazmierczak K.M."/>
            <person name="Andrzejewski T.M."/>
            <person name="Davidsen T.M."/>
            <person name="Wayne K.J."/>
            <person name="Tettelin H."/>
            <person name="Glass J.I."/>
            <person name="Rusch D."/>
            <person name="Podicherti R."/>
            <person name="Tsui H.-C.T."/>
            <person name="Winkler M.E."/>
        </authorList>
    </citation>
    <scope>NUCLEOTIDE SEQUENCE</scope>
</reference>
<keyword evidence="6" id="KW-0456">Lyase</keyword>
<dbReference type="PANTHER" id="PTHR42743:SF2">
    <property type="entry name" value="AMINODEOXYCHORISMATE LYASE"/>
    <property type="match status" value="1"/>
</dbReference>
<dbReference type="GO" id="GO:0008153">
    <property type="term" value="P:4-aminobenzoate biosynthetic process"/>
    <property type="evidence" value="ECO:0007669"/>
    <property type="project" value="TreeGrafter"/>
</dbReference>
<dbReference type="SUPFAM" id="SSF56752">
    <property type="entry name" value="D-aminoacid aminotransferase-like PLP-dependent enzymes"/>
    <property type="match status" value="1"/>
</dbReference>
<keyword evidence="4" id="KW-0663">Pyridoxal phosphate</keyword>
<comment type="catalytic activity">
    <reaction evidence="9">
        <text>4-amino-4-deoxychorismate = 4-aminobenzoate + pyruvate + H(+)</text>
        <dbReference type="Rhea" id="RHEA:16201"/>
        <dbReference type="ChEBI" id="CHEBI:15361"/>
        <dbReference type="ChEBI" id="CHEBI:15378"/>
        <dbReference type="ChEBI" id="CHEBI:17836"/>
        <dbReference type="ChEBI" id="CHEBI:58406"/>
        <dbReference type="EC" id="4.1.3.38"/>
    </reaction>
</comment>
<evidence type="ECO:0000256" key="4">
    <source>
        <dbReference type="ARBA" id="ARBA00022898"/>
    </source>
</evidence>
<dbReference type="NCBIfam" id="TIGR03461">
    <property type="entry name" value="pabC_Proteo"/>
    <property type="match status" value="1"/>
</dbReference>
<evidence type="ECO:0000256" key="2">
    <source>
        <dbReference type="ARBA" id="ARBA00009320"/>
    </source>
</evidence>
<evidence type="ECO:0000313" key="10">
    <source>
        <dbReference type="EMBL" id="SVD30088.1"/>
    </source>
</evidence>
<dbReference type="PANTHER" id="PTHR42743">
    <property type="entry name" value="AMINO-ACID AMINOTRANSFERASE"/>
    <property type="match status" value="1"/>
</dbReference>
<gene>
    <name evidence="10" type="ORF">METZ01_LOCUS382942</name>
</gene>
<dbReference type="GO" id="GO:0008696">
    <property type="term" value="F:4-amino-4-deoxychorismate lyase activity"/>
    <property type="evidence" value="ECO:0007669"/>
    <property type="project" value="UniProtKB-EC"/>
</dbReference>
<dbReference type="InterPro" id="IPR050571">
    <property type="entry name" value="Class-IV_PLP-Dep_Aminotrnsfr"/>
</dbReference>
<sequence>MTPIVLINGAKQSKISIFNRNAQFGDGLFETCVVENKKILFWVNHFARLNRGCEQLKISKVDESIWLSDVKKALSLCSYDRCVVKLILSRGDSLRGYGFKDDIKPVRAVIVSELQKATFNNSFSLEYCQSGYDSNPKLAGIKHCNRLEQVLARAGLKSDEGIMLDENHNVISVTQGNIYAIHDNILITPKLDKCGVEGTRRAVILDLAKLLGIKVKVDTLSIKELDQADEVFISNSIIGIQFISQIGDIGFGNNSITKKIKDAFKKKTEDSNSWQCI</sequence>
<evidence type="ECO:0000256" key="3">
    <source>
        <dbReference type="ARBA" id="ARBA00011738"/>
    </source>
</evidence>
<name>A0A382U8R3_9ZZZZ</name>